<dbReference type="STRING" id="673862.BABL1_gene_209"/>
<evidence type="ECO:0000256" key="6">
    <source>
        <dbReference type="ARBA" id="ARBA00022801"/>
    </source>
</evidence>
<reference evidence="13 14" key="1">
    <citation type="journal article" date="2015" name="Biol. Direct">
        <title>Babela massiliensis, a representative of a widespread bacterial phylum with unusual adaptations to parasitism in amoebae.</title>
        <authorList>
            <person name="Pagnier I."/>
            <person name="Yutin N."/>
            <person name="Croce O."/>
            <person name="Makarova K.S."/>
            <person name="Wolf Y.I."/>
            <person name="Benamar S."/>
            <person name="Raoult D."/>
            <person name="Koonin E.V."/>
            <person name="La Scola B."/>
        </authorList>
    </citation>
    <scope>NUCLEOTIDE SEQUENCE [LARGE SCALE GENOMIC DNA]</scope>
    <source>
        <strain evidence="14">BABL1</strain>
    </source>
</reference>
<dbReference type="InterPro" id="IPR008915">
    <property type="entry name" value="Peptidase_M50"/>
</dbReference>
<dbReference type="Proteomes" id="UP000018769">
    <property type="component" value="Chromosome I"/>
</dbReference>
<dbReference type="GO" id="GO:0016020">
    <property type="term" value="C:membrane"/>
    <property type="evidence" value="ECO:0007669"/>
    <property type="project" value="UniProtKB-SubCell"/>
</dbReference>
<accession>V6DJW7</accession>
<keyword evidence="9" id="KW-0482">Metalloprotease</keyword>
<evidence type="ECO:0000256" key="4">
    <source>
        <dbReference type="ARBA" id="ARBA00022670"/>
    </source>
</evidence>
<evidence type="ECO:0000256" key="3">
    <source>
        <dbReference type="ARBA" id="ARBA00007931"/>
    </source>
</evidence>
<keyword evidence="5 11" id="KW-0812">Transmembrane</keyword>
<keyword evidence="7" id="KW-0862">Zinc</keyword>
<dbReference type="KEGG" id="dpb:BABL1_gene_209"/>
<feature type="transmembrane region" description="Helical" evidence="11">
    <location>
        <begin position="228"/>
        <end position="245"/>
    </location>
</feature>
<evidence type="ECO:0000256" key="2">
    <source>
        <dbReference type="ARBA" id="ARBA00004141"/>
    </source>
</evidence>
<evidence type="ECO:0000259" key="12">
    <source>
        <dbReference type="Pfam" id="PF02163"/>
    </source>
</evidence>
<protein>
    <submittedName>
        <fullName evidence="13">Site-2 membrane protease of zincin superfamily</fullName>
    </submittedName>
</protein>
<evidence type="ECO:0000256" key="5">
    <source>
        <dbReference type="ARBA" id="ARBA00022692"/>
    </source>
</evidence>
<evidence type="ECO:0000256" key="10">
    <source>
        <dbReference type="ARBA" id="ARBA00023136"/>
    </source>
</evidence>
<feature type="transmembrane region" description="Helical" evidence="11">
    <location>
        <begin position="12"/>
        <end position="34"/>
    </location>
</feature>
<keyword evidence="4 13" id="KW-0645">Protease</keyword>
<evidence type="ECO:0000256" key="1">
    <source>
        <dbReference type="ARBA" id="ARBA00001947"/>
    </source>
</evidence>
<dbReference type="EMBL" id="HG793133">
    <property type="protein sequence ID" value="CDK30806.1"/>
    <property type="molecule type" value="Genomic_DNA"/>
</dbReference>
<keyword evidence="14" id="KW-1185">Reference proteome</keyword>
<dbReference type="InterPro" id="IPR004387">
    <property type="entry name" value="Pept_M50_Zn"/>
</dbReference>
<sequence length="256" mass="29503">MENPKYTKNIKHIIVGIVGLTFIILVHEFGHFIFAKLFNVRTPIFSVGFDPAIFSRQIGNTKFQIGAIPLGGYVSINTKDLEKLPYLKEVLIMLAGILFNILLSLSILFYLYTKSKHYKNNDSLDLDNQEHNLSGFKYFLYKATPKEVRKILKEQKDKSFIGPLGIMNLIGSSFDISFDAFLYFISLVSFNIAFFNLLPVPFFDGGQIFTLTLQKLFGLSISENISNLIYYVFLVILIIFTVLLFRKDFQRIRKKF</sequence>
<dbReference type="eggNOG" id="COG0750">
    <property type="taxonomic scope" value="Bacteria"/>
</dbReference>
<dbReference type="PATRIC" id="fig|673862.3.peg.694"/>
<dbReference type="GO" id="GO:0004222">
    <property type="term" value="F:metalloendopeptidase activity"/>
    <property type="evidence" value="ECO:0007669"/>
    <property type="project" value="InterPro"/>
</dbReference>
<evidence type="ECO:0000256" key="7">
    <source>
        <dbReference type="ARBA" id="ARBA00022833"/>
    </source>
</evidence>
<feature type="transmembrane region" description="Helical" evidence="11">
    <location>
        <begin position="90"/>
        <end position="112"/>
    </location>
</feature>
<evidence type="ECO:0000256" key="8">
    <source>
        <dbReference type="ARBA" id="ARBA00022989"/>
    </source>
</evidence>
<proteinExistence type="inferred from homology"/>
<evidence type="ECO:0000256" key="11">
    <source>
        <dbReference type="SAM" id="Phobius"/>
    </source>
</evidence>
<evidence type="ECO:0000313" key="14">
    <source>
        <dbReference type="Proteomes" id="UP000018769"/>
    </source>
</evidence>
<dbReference type="OrthoDB" id="9782003at2"/>
<dbReference type="PANTHER" id="PTHR42837">
    <property type="entry name" value="REGULATOR OF SIGMA-E PROTEASE RSEP"/>
    <property type="match status" value="1"/>
</dbReference>
<dbReference type="GO" id="GO:0006508">
    <property type="term" value="P:proteolysis"/>
    <property type="evidence" value="ECO:0007669"/>
    <property type="project" value="UniProtKB-KW"/>
</dbReference>
<comment type="similarity">
    <text evidence="3">Belongs to the peptidase M50B family.</text>
</comment>
<dbReference type="Pfam" id="PF02163">
    <property type="entry name" value="Peptidase_M50"/>
    <property type="match status" value="1"/>
</dbReference>
<keyword evidence="8 11" id="KW-1133">Transmembrane helix</keyword>
<evidence type="ECO:0000313" key="13">
    <source>
        <dbReference type="EMBL" id="CDK30806.1"/>
    </source>
</evidence>
<comment type="subcellular location">
    <subcellularLocation>
        <location evidence="2">Membrane</location>
        <topology evidence="2">Multi-pass membrane protein</topology>
    </subcellularLocation>
</comment>
<feature type="domain" description="Peptidase M50" evidence="12">
    <location>
        <begin position="16"/>
        <end position="239"/>
    </location>
</feature>
<dbReference type="HOGENOM" id="CLU_025778_1_3_7"/>
<gene>
    <name evidence="13" type="ORF">BABL1_gene_209</name>
</gene>
<dbReference type="CDD" id="cd06163">
    <property type="entry name" value="S2P-M50_PDZ_RseP-like"/>
    <property type="match status" value="1"/>
</dbReference>
<comment type="cofactor">
    <cofactor evidence="1">
        <name>Zn(2+)</name>
        <dbReference type="ChEBI" id="CHEBI:29105"/>
    </cofactor>
</comment>
<feature type="transmembrane region" description="Helical" evidence="11">
    <location>
        <begin position="180"/>
        <end position="203"/>
    </location>
</feature>
<evidence type="ECO:0000256" key="9">
    <source>
        <dbReference type="ARBA" id="ARBA00023049"/>
    </source>
</evidence>
<keyword evidence="6" id="KW-0378">Hydrolase</keyword>
<dbReference type="AlphaFoldDB" id="V6DJW7"/>
<dbReference type="PANTHER" id="PTHR42837:SF2">
    <property type="entry name" value="MEMBRANE METALLOPROTEASE ARASP2, CHLOROPLASTIC-RELATED"/>
    <property type="match status" value="1"/>
</dbReference>
<name>V6DJW7_9BACT</name>
<organism evidence="13 14">
    <name type="scientific">Candidatus Babela massiliensis</name>
    <dbReference type="NCBI Taxonomy" id="673862"/>
    <lineage>
        <taxon>Bacteria</taxon>
        <taxon>Candidatus Babelota</taxon>
        <taxon>Candidatus Babeliae</taxon>
        <taxon>Candidatus Babeliales</taxon>
        <taxon>Candidatus Babeliaceae</taxon>
        <taxon>Candidatus Babela</taxon>
    </lineage>
</organism>
<keyword evidence="10 11" id="KW-0472">Membrane</keyword>
<dbReference type="RefSeq" id="WP_023792515.1">
    <property type="nucleotide sequence ID" value="NC_023003.1"/>
</dbReference>